<dbReference type="RefSeq" id="WP_004222076.1">
    <property type="nucleotide sequence ID" value="NZ_BCXY01000023.1"/>
</dbReference>
<dbReference type="Gene3D" id="3.40.50.720">
    <property type="entry name" value="NAD(P)-binding Rossmann-like Domain"/>
    <property type="match status" value="1"/>
</dbReference>
<keyword evidence="2" id="KW-0057">Aromatic amino acid biosynthesis</keyword>
<dbReference type="GO" id="GO:0009073">
    <property type="term" value="P:aromatic amino acid family biosynthetic process"/>
    <property type="evidence" value="ECO:0007669"/>
    <property type="project" value="UniProtKB-KW"/>
</dbReference>
<keyword evidence="8" id="KW-0560">Oxidoreductase</keyword>
<keyword evidence="2" id="KW-0028">Amino-acid biosynthesis</keyword>
<reference evidence="8 12" key="3">
    <citation type="submission" date="2019-07" db="EMBL/GenBank/DDBJ databases">
        <authorList>
            <person name="Chang H.-W."/>
            <person name="Raman A."/>
            <person name="Venkatesh S."/>
            <person name="Gehrig J."/>
        </authorList>
    </citation>
    <scope>NUCLEOTIDE SEQUENCE [LARGE SCALE GENOMIC DNA]</scope>
    <source>
        <strain evidence="8">Bifidobacterium_pseudocatenulatum_LFYP_29</strain>
    </source>
</reference>
<dbReference type="InterPro" id="IPR046346">
    <property type="entry name" value="Aminoacid_DH-like_N_sf"/>
</dbReference>
<evidence type="ECO:0000313" key="8">
    <source>
        <dbReference type="EMBL" id="VUX64989.1"/>
    </source>
</evidence>
<evidence type="ECO:0000313" key="12">
    <source>
        <dbReference type="Proteomes" id="UP000331308"/>
    </source>
</evidence>
<proteinExistence type="predicted"/>
<evidence type="ECO:0000313" key="10">
    <source>
        <dbReference type="Proteomes" id="UP000284163"/>
    </source>
</evidence>
<evidence type="ECO:0000313" key="6">
    <source>
        <dbReference type="EMBL" id="RGY75919.1"/>
    </source>
</evidence>
<dbReference type="Gene3D" id="3.40.50.10860">
    <property type="entry name" value="Leucine Dehydrogenase, chain A, domain 1"/>
    <property type="match status" value="1"/>
</dbReference>
<dbReference type="Proteomes" id="UP000285613">
    <property type="component" value="Unassembled WGS sequence"/>
</dbReference>
<comment type="caution">
    <text evidence="5">The sequence shown here is derived from an EMBL/GenBank/DDBJ whole genome shotgun (WGS) entry which is preliminary data.</text>
</comment>
<dbReference type="GO" id="GO:0019632">
    <property type="term" value="P:shikimate metabolic process"/>
    <property type="evidence" value="ECO:0007669"/>
    <property type="project" value="TreeGrafter"/>
</dbReference>
<dbReference type="GO" id="GO:0050661">
    <property type="term" value="F:NADP binding"/>
    <property type="evidence" value="ECO:0007669"/>
    <property type="project" value="TreeGrafter"/>
</dbReference>
<dbReference type="InterPro" id="IPR036291">
    <property type="entry name" value="NAD(P)-bd_dom_sf"/>
</dbReference>
<dbReference type="GeneID" id="45599449"/>
<evidence type="ECO:0000313" key="9">
    <source>
        <dbReference type="Proteomes" id="UP000216789"/>
    </source>
</evidence>
<dbReference type="EMBL" id="JAQKRA010000007">
    <property type="protein sequence ID" value="MDB6492185.1"/>
    <property type="molecule type" value="Genomic_DNA"/>
</dbReference>
<dbReference type="Proteomes" id="UP001212008">
    <property type="component" value="Unassembled WGS sequence"/>
</dbReference>
<dbReference type="EMBL" id="QRPH01000006">
    <property type="protein sequence ID" value="RHL94513.1"/>
    <property type="molecule type" value="Genomic_DNA"/>
</dbReference>
<accession>A0A267WJF6</accession>
<dbReference type="EMBL" id="QSDK01000011">
    <property type="protein sequence ID" value="RGY75919.1"/>
    <property type="molecule type" value="Genomic_DNA"/>
</dbReference>
<sequence>MTEVNHRCAVLGKPIAHSLSPVLHNAAYHALHLDDWSYDKHEVGEPDLEGFLESLDPTWSGLSLTMPLKKTIQPYGTPCNTWAKELMVANTAVFDWTKTCVNGNSNIPFIRLYNTDVRGIELAFEHSYQTRAITPKTDRSGTAVIIGNGNTATSALAACVEMSAIGHVIVVARHPEKNADLKPLAERYMPSEQPISIVGMDHAIEALRQADVAINTIPGLAADGIAESLRMPGVRMHGTLLDVVYDPRPTKLMQAWRQQGGIAIGGEQMLLYQAMVQVWLMTGIWDDDPPSGMVDQDCTARLEQAMRIALEEAL</sequence>
<evidence type="ECO:0000313" key="11">
    <source>
        <dbReference type="Proteomes" id="UP000285613"/>
    </source>
</evidence>
<evidence type="ECO:0000259" key="3">
    <source>
        <dbReference type="Pfam" id="PF08501"/>
    </source>
</evidence>
<dbReference type="EMBL" id="MNLB01000011">
    <property type="protein sequence ID" value="PAC72756.1"/>
    <property type="molecule type" value="Genomic_DNA"/>
</dbReference>
<dbReference type="SUPFAM" id="SSF51735">
    <property type="entry name" value="NAD(P)-binding Rossmann-fold domains"/>
    <property type="match status" value="1"/>
</dbReference>
<reference evidence="5 9" key="1">
    <citation type="journal article" date="2017" name="ISME J.">
        <title>Unveiling bifidobacterial biogeography across the mammalian branch of the tree of life.</title>
        <authorList>
            <person name="Milani C."/>
            <person name="Mangifesta M."/>
            <person name="Mancabelli L."/>
            <person name="Lugli G.A."/>
            <person name="James K."/>
            <person name="Duranti S."/>
            <person name="Turroni F."/>
            <person name="Ferrario C."/>
            <person name="Ossiprandi M.C."/>
            <person name="van Sinderen D."/>
            <person name="Ventura M."/>
        </authorList>
    </citation>
    <scope>NUCLEOTIDE SEQUENCE [LARGE SCALE GENOMIC DNA]</scope>
    <source>
        <strain evidence="5 9">1E</strain>
    </source>
</reference>
<evidence type="ECO:0000313" key="4">
    <source>
        <dbReference type="EMBL" id="MDB6492185.1"/>
    </source>
</evidence>
<feature type="domain" description="Shikimate dehydrogenase substrate binding N-terminal" evidence="3">
    <location>
        <begin position="10"/>
        <end position="91"/>
    </location>
</feature>
<dbReference type="CDD" id="cd01065">
    <property type="entry name" value="NAD_bind_Shikimate_DH"/>
    <property type="match status" value="1"/>
</dbReference>
<dbReference type="PANTHER" id="PTHR21089">
    <property type="entry name" value="SHIKIMATE DEHYDROGENASE"/>
    <property type="match status" value="1"/>
</dbReference>
<evidence type="ECO:0000313" key="7">
    <source>
        <dbReference type="EMBL" id="RHL94513.1"/>
    </source>
</evidence>
<dbReference type="InterPro" id="IPR022893">
    <property type="entry name" value="Shikimate_DH_fam"/>
</dbReference>
<dbReference type="EC" id="1.1.1.25" evidence="8"/>
<evidence type="ECO:0000256" key="2">
    <source>
        <dbReference type="ARBA" id="ARBA00023141"/>
    </source>
</evidence>
<dbReference type="GO" id="GO:0004764">
    <property type="term" value="F:shikimate 3-dehydrogenase (NADP+) activity"/>
    <property type="evidence" value="ECO:0007669"/>
    <property type="project" value="UniProtKB-EC"/>
</dbReference>
<dbReference type="InterPro" id="IPR013708">
    <property type="entry name" value="Shikimate_DH-bd_N"/>
</dbReference>
<name>A0A267WJF6_BIFPS</name>
<dbReference type="SUPFAM" id="SSF53223">
    <property type="entry name" value="Aminoacid dehydrogenase-like, N-terminal domain"/>
    <property type="match status" value="1"/>
</dbReference>
<evidence type="ECO:0000313" key="13">
    <source>
        <dbReference type="Proteomes" id="UP001212008"/>
    </source>
</evidence>
<protein>
    <submittedName>
        <fullName evidence="5">Shikimate 5-dehydrogenase</fullName>
    </submittedName>
    <submittedName>
        <fullName evidence="4">Shikimate dehydrogenase</fullName>
        <ecNumber evidence="8">1.1.1.25</ecNumber>
    </submittedName>
</protein>
<dbReference type="GO" id="GO:0009423">
    <property type="term" value="P:chorismate biosynthetic process"/>
    <property type="evidence" value="ECO:0007669"/>
    <property type="project" value="TreeGrafter"/>
</dbReference>
<evidence type="ECO:0000256" key="1">
    <source>
        <dbReference type="ARBA" id="ARBA00004871"/>
    </source>
</evidence>
<evidence type="ECO:0000313" key="5">
    <source>
        <dbReference type="EMBL" id="PAC72756.1"/>
    </source>
</evidence>
<dbReference type="PANTHER" id="PTHR21089:SF1">
    <property type="entry name" value="BIFUNCTIONAL 3-DEHYDROQUINATE DEHYDRATASE_SHIKIMATE DEHYDROGENASE, CHLOROPLASTIC"/>
    <property type="match status" value="1"/>
</dbReference>
<dbReference type="Proteomes" id="UP000216789">
    <property type="component" value="Unassembled WGS sequence"/>
</dbReference>
<organism evidence="5 9">
    <name type="scientific">Bifidobacterium pseudocatenulatum</name>
    <dbReference type="NCBI Taxonomy" id="28026"/>
    <lineage>
        <taxon>Bacteria</taxon>
        <taxon>Bacillati</taxon>
        <taxon>Actinomycetota</taxon>
        <taxon>Actinomycetes</taxon>
        <taxon>Bifidobacteriales</taxon>
        <taxon>Bifidobacteriaceae</taxon>
        <taxon>Bifidobacterium</taxon>
    </lineage>
</organism>
<gene>
    <name evidence="8" type="primary">aroE</name>
    <name evidence="8" type="ORF">BPLFYP29_01689</name>
    <name evidence="5" type="ORF">BPS1E_1637</name>
    <name evidence="7" type="ORF">DWZ91_08400</name>
    <name evidence="6" type="ORF">DXA22_07415</name>
    <name evidence="4" type="ORF">PMN70_08275</name>
</gene>
<reference evidence="10 11" key="2">
    <citation type="submission" date="2018-08" db="EMBL/GenBank/DDBJ databases">
        <title>A genome reference for cultivated species of the human gut microbiota.</title>
        <authorList>
            <person name="Zou Y."/>
            <person name="Xue W."/>
            <person name="Luo G."/>
        </authorList>
    </citation>
    <scope>NUCLEOTIDE SEQUENCE [LARGE SCALE GENOMIC DNA]</scope>
    <source>
        <strain evidence="7 11">AF36-12AT</strain>
        <strain evidence="6 10">CF01-1</strain>
    </source>
</reference>
<dbReference type="EMBL" id="CABHOD010000008">
    <property type="protein sequence ID" value="VUX64989.1"/>
    <property type="molecule type" value="Genomic_DNA"/>
</dbReference>
<dbReference type="Proteomes" id="UP000284163">
    <property type="component" value="Unassembled WGS sequence"/>
</dbReference>
<dbReference type="Pfam" id="PF08501">
    <property type="entry name" value="Shikimate_dh_N"/>
    <property type="match status" value="1"/>
</dbReference>
<dbReference type="GO" id="GO:0005829">
    <property type="term" value="C:cytosol"/>
    <property type="evidence" value="ECO:0007669"/>
    <property type="project" value="TreeGrafter"/>
</dbReference>
<dbReference type="AlphaFoldDB" id="A0A267WJF6"/>
<comment type="pathway">
    <text evidence="1">Metabolic intermediate biosynthesis; chorismate biosynthesis; chorismate from D-erythrose 4-phosphate and phosphoenolpyruvate: step 4/7.</text>
</comment>
<reference evidence="4 13" key="4">
    <citation type="submission" date="2023-01" db="EMBL/GenBank/DDBJ databases">
        <title>Human gut microbiome strain richness.</title>
        <authorList>
            <person name="Chen-Liaw A."/>
        </authorList>
    </citation>
    <scope>NUCLEOTIDE SEQUENCE [LARGE SCALE GENOMIC DNA]</scope>
    <source>
        <strain evidence="4 13">RTP21311st1_C8_RTP21311_201001</strain>
    </source>
</reference>
<dbReference type="Proteomes" id="UP000331308">
    <property type="component" value="Unassembled WGS sequence"/>
</dbReference>